<evidence type="ECO:0000256" key="3">
    <source>
        <dbReference type="ARBA" id="ARBA00023163"/>
    </source>
</evidence>
<keyword evidence="2" id="KW-0238">DNA-binding</keyword>
<dbReference type="InterPro" id="IPR011598">
    <property type="entry name" value="bHLH_dom"/>
</dbReference>
<keyword evidence="1" id="KW-0805">Transcription regulation</keyword>
<dbReference type="Proteomes" id="UP000825935">
    <property type="component" value="Chromosome 21"/>
</dbReference>
<keyword evidence="3" id="KW-0804">Transcription</keyword>
<proteinExistence type="predicted"/>
<reference evidence="6" key="1">
    <citation type="submission" date="2021-08" db="EMBL/GenBank/DDBJ databases">
        <title>WGS assembly of Ceratopteris richardii.</title>
        <authorList>
            <person name="Marchant D.B."/>
            <person name="Chen G."/>
            <person name="Jenkins J."/>
            <person name="Shu S."/>
            <person name="Leebens-Mack J."/>
            <person name="Grimwood J."/>
            <person name="Schmutz J."/>
            <person name="Soltis P."/>
            <person name="Soltis D."/>
            <person name="Chen Z.-H."/>
        </authorList>
    </citation>
    <scope>NUCLEOTIDE SEQUENCE</scope>
    <source>
        <strain evidence="6">Whitten #5841</strain>
        <tissue evidence="6">Leaf</tissue>
    </source>
</reference>
<comment type="caution">
    <text evidence="6">The sequence shown here is derived from an EMBL/GenBank/DDBJ whole genome shotgun (WGS) entry which is preliminary data.</text>
</comment>
<feature type="region of interest" description="Disordered" evidence="4">
    <location>
        <begin position="233"/>
        <end position="288"/>
    </location>
</feature>
<feature type="region of interest" description="Disordered" evidence="4">
    <location>
        <begin position="24"/>
        <end position="57"/>
    </location>
</feature>
<dbReference type="AlphaFoldDB" id="A0A8T2SC13"/>
<dbReference type="GO" id="GO:0010052">
    <property type="term" value="P:guard cell differentiation"/>
    <property type="evidence" value="ECO:0007669"/>
    <property type="project" value="InterPro"/>
</dbReference>
<evidence type="ECO:0000313" key="7">
    <source>
        <dbReference type="Proteomes" id="UP000825935"/>
    </source>
</evidence>
<dbReference type="Pfam" id="PF00010">
    <property type="entry name" value="HLH"/>
    <property type="match status" value="1"/>
</dbReference>
<dbReference type="GO" id="GO:0046983">
    <property type="term" value="F:protein dimerization activity"/>
    <property type="evidence" value="ECO:0007669"/>
    <property type="project" value="InterPro"/>
</dbReference>
<feature type="compositionally biased region" description="Basic residues" evidence="4">
    <location>
        <begin position="328"/>
        <end position="340"/>
    </location>
</feature>
<dbReference type="SUPFAM" id="SSF47459">
    <property type="entry name" value="HLH, helix-loop-helix DNA-binding domain"/>
    <property type="match status" value="1"/>
</dbReference>
<dbReference type="PROSITE" id="PS50888">
    <property type="entry name" value="BHLH"/>
    <property type="match status" value="1"/>
</dbReference>
<evidence type="ECO:0000256" key="1">
    <source>
        <dbReference type="ARBA" id="ARBA00023015"/>
    </source>
</evidence>
<evidence type="ECO:0000313" key="6">
    <source>
        <dbReference type="EMBL" id="KAH7315214.1"/>
    </source>
</evidence>
<accession>A0A8T2SC13</accession>
<dbReference type="OrthoDB" id="684567at2759"/>
<feature type="region of interest" description="Disordered" evidence="4">
    <location>
        <begin position="320"/>
        <end position="349"/>
    </location>
</feature>
<dbReference type="InterPro" id="IPR036638">
    <property type="entry name" value="HLH_DNA-bd_sf"/>
</dbReference>
<evidence type="ECO:0000259" key="5">
    <source>
        <dbReference type="PROSITE" id="PS50888"/>
    </source>
</evidence>
<feature type="compositionally biased region" description="Polar residues" evidence="4">
    <location>
        <begin position="246"/>
        <end position="257"/>
    </location>
</feature>
<dbReference type="InterPro" id="IPR044283">
    <property type="entry name" value="FAMA/SPEECHLESS/MUTE-like"/>
</dbReference>
<feature type="domain" description="BHLH" evidence="5">
    <location>
        <begin position="347"/>
        <end position="398"/>
    </location>
</feature>
<dbReference type="EMBL" id="CM035426">
    <property type="protein sequence ID" value="KAH7315214.1"/>
    <property type="molecule type" value="Genomic_DNA"/>
</dbReference>
<keyword evidence="7" id="KW-1185">Reference proteome</keyword>
<dbReference type="PANTHER" id="PTHR46684">
    <property type="entry name" value="TRANSCRIPTION FACTOR FAMA"/>
    <property type="match status" value="1"/>
</dbReference>
<sequence length="521" mass="57868">MPEASDVVLFPIKSLPHSRVAGEFPECRPSRSCSSHEACPSLRSPSNRHKESLRESDAKALPETSYIMGNPSCFLPTTCLTDQHSALSYGEVFSNINSTPGPVESQRGEYTMCSGSLFNLQNNLSRSQIIHFSGESIINNSSSVTEYENVYSKTPAIEAQSCMITAASHPSPSFASESSFGSDTFNEYESSLYPRSFKVRSCCQTRNPGPRVSVASSNGDCNYSICLTSSPPSTDIPTSSTIFSSNPHQSTPISSPSKPVLKRSAPSIGAPAEEKSSNSNGEKGAIHHKEREAEASAFGLNSMRRFPTLRSLEITHKEYHPRLIEKTGKRKRKRTQRSRKNKEELESQRMTHIAVERNRRRQMNQHLNALKSLMPSSYIQRGDQASIVGGAIRFVEELEQVVQSLRLQKQMKECALPNTPSKDSCLIDQPPLLPTDTYGCSQSSNVNVEVHMPYPNSISARIIVEKRPRQLFHTLEALRLLSLKVLQLNITSLETTTVFYLDLQVTFPETQHILCGTFNTN</sequence>
<protein>
    <recommendedName>
        <fullName evidence="5">BHLH domain-containing protein</fullName>
    </recommendedName>
</protein>
<name>A0A8T2SC13_CERRI</name>
<evidence type="ECO:0000256" key="4">
    <source>
        <dbReference type="SAM" id="MobiDB-lite"/>
    </source>
</evidence>
<feature type="compositionally biased region" description="Low complexity" evidence="4">
    <location>
        <begin position="233"/>
        <end position="245"/>
    </location>
</feature>
<dbReference type="GO" id="GO:0003677">
    <property type="term" value="F:DNA binding"/>
    <property type="evidence" value="ECO:0007669"/>
    <property type="project" value="UniProtKB-KW"/>
</dbReference>
<evidence type="ECO:0000256" key="2">
    <source>
        <dbReference type="ARBA" id="ARBA00023125"/>
    </source>
</evidence>
<feature type="compositionally biased region" description="Basic and acidic residues" evidence="4">
    <location>
        <begin position="48"/>
        <end position="57"/>
    </location>
</feature>
<dbReference type="GO" id="GO:0003700">
    <property type="term" value="F:DNA-binding transcription factor activity"/>
    <property type="evidence" value="ECO:0007669"/>
    <property type="project" value="InterPro"/>
</dbReference>
<dbReference type="Gene3D" id="4.10.280.10">
    <property type="entry name" value="Helix-loop-helix DNA-binding domain"/>
    <property type="match status" value="1"/>
</dbReference>
<dbReference type="PANTHER" id="PTHR46684:SF6">
    <property type="entry name" value="TRANSCRIPTION FACTOR FAMA"/>
    <property type="match status" value="1"/>
</dbReference>
<dbReference type="SMART" id="SM00353">
    <property type="entry name" value="HLH"/>
    <property type="match status" value="1"/>
</dbReference>
<organism evidence="6 7">
    <name type="scientific">Ceratopteris richardii</name>
    <name type="common">Triangle waterfern</name>
    <dbReference type="NCBI Taxonomy" id="49495"/>
    <lineage>
        <taxon>Eukaryota</taxon>
        <taxon>Viridiplantae</taxon>
        <taxon>Streptophyta</taxon>
        <taxon>Embryophyta</taxon>
        <taxon>Tracheophyta</taxon>
        <taxon>Polypodiopsida</taxon>
        <taxon>Polypodiidae</taxon>
        <taxon>Polypodiales</taxon>
        <taxon>Pteridineae</taxon>
        <taxon>Pteridaceae</taxon>
        <taxon>Parkerioideae</taxon>
        <taxon>Ceratopteris</taxon>
    </lineage>
</organism>
<gene>
    <name evidence="6" type="ORF">KP509_21G040300</name>
</gene>